<dbReference type="InterPro" id="IPR013321">
    <property type="entry name" value="Arc_rbn_hlx_hlx"/>
</dbReference>
<reference evidence="1" key="1">
    <citation type="journal article" date="2014" name="Front. Microbiol.">
        <title>High frequency of phylogenetically diverse reductive dehalogenase-homologous genes in deep subseafloor sedimentary metagenomes.</title>
        <authorList>
            <person name="Kawai M."/>
            <person name="Futagami T."/>
            <person name="Toyoda A."/>
            <person name="Takaki Y."/>
            <person name="Nishi S."/>
            <person name="Hori S."/>
            <person name="Arai W."/>
            <person name="Tsubouchi T."/>
            <person name="Morono Y."/>
            <person name="Uchiyama I."/>
            <person name="Ito T."/>
            <person name="Fujiyama A."/>
            <person name="Inagaki F."/>
            <person name="Takami H."/>
        </authorList>
    </citation>
    <scope>NUCLEOTIDE SEQUENCE</scope>
    <source>
        <strain evidence="1">Expedition CK06-06</strain>
    </source>
</reference>
<protein>
    <submittedName>
        <fullName evidence="1">Uncharacterized protein</fullName>
    </submittedName>
</protein>
<dbReference type="Gene3D" id="1.10.1220.10">
    <property type="entry name" value="Met repressor-like"/>
    <property type="match status" value="1"/>
</dbReference>
<name>X1CM26_9ZZZZ</name>
<dbReference type="SUPFAM" id="SSF47598">
    <property type="entry name" value="Ribbon-helix-helix"/>
    <property type="match status" value="1"/>
</dbReference>
<sequence length="52" mass="5932">MKVIQIQIDDTTHQKLKVAVAQNGESIKNAIINAIKYYIETTKQMQKNGKDK</sequence>
<gene>
    <name evidence="1" type="ORF">S01H4_22157</name>
</gene>
<dbReference type="InterPro" id="IPR010985">
    <property type="entry name" value="Ribbon_hlx_hlx"/>
</dbReference>
<organism evidence="1">
    <name type="scientific">marine sediment metagenome</name>
    <dbReference type="NCBI Taxonomy" id="412755"/>
    <lineage>
        <taxon>unclassified sequences</taxon>
        <taxon>metagenomes</taxon>
        <taxon>ecological metagenomes</taxon>
    </lineage>
</organism>
<accession>X1CM26</accession>
<comment type="caution">
    <text evidence="1">The sequence shown here is derived from an EMBL/GenBank/DDBJ whole genome shotgun (WGS) entry which is preliminary data.</text>
</comment>
<proteinExistence type="predicted"/>
<dbReference type="GO" id="GO:0006355">
    <property type="term" value="P:regulation of DNA-templated transcription"/>
    <property type="evidence" value="ECO:0007669"/>
    <property type="project" value="InterPro"/>
</dbReference>
<dbReference type="EMBL" id="BART01010111">
    <property type="protein sequence ID" value="GAG85281.1"/>
    <property type="molecule type" value="Genomic_DNA"/>
</dbReference>
<evidence type="ECO:0000313" key="1">
    <source>
        <dbReference type="EMBL" id="GAG85281.1"/>
    </source>
</evidence>
<dbReference type="AlphaFoldDB" id="X1CM26"/>